<evidence type="ECO:0000313" key="3">
    <source>
        <dbReference type="Proteomes" id="UP000095447"/>
    </source>
</evidence>
<dbReference type="RefSeq" id="WP_055053124.1">
    <property type="nucleotide sequence ID" value="NZ_CYZA01000006.1"/>
</dbReference>
<dbReference type="AlphaFoldDB" id="A0A173ZXE4"/>
<accession>A0A173ZXE4</accession>
<feature type="region of interest" description="Disordered" evidence="1">
    <location>
        <begin position="279"/>
        <end position="306"/>
    </location>
</feature>
<reference evidence="2 3" key="1">
    <citation type="submission" date="2015-09" db="EMBL/GenBank/DDBJ databases">
        <authorList>
            <consortium name="Pathogen Informatics"/>
        </authorList>
    </citation>
    <scope>NUCLEOTIDE SEQUENCE [LARGE SCALE GENOMIC DNA]</scope>
    <source>
        <strain evidence="2 3">2789STDY5608838</strain>
    </source>
</reference>
<proteinExistence type="predicted"/>
<sequence length="306" mass="33961">MSEKTNLRQADTKVEVVGIVSENTLEESVRDGKKVISGDITVQTGDINFVTFRVYVNEKKNDGTDNGCYAGIETVMREYQSIAKVGKDAATRVTVTNGQIRPRSYVGKDKQVHVGVSYQTMFFNRYDGDPEKFEPRAWFEVEMAIASITPELYTSGENKGEETGRAIVKGWVPTYSGIEPMTLVAPAEDGIAEAILDDYTPNQTVKFYGDIVNSRAEITKEIPVKIGKPRFEKKTIYKNEMIITNASDAYGEDSETPTPEPYDIGAISQAITDREVRLEEEKAKAKQPETATSAATTKARPKLPNF</sequence>
<protein>
    <submittedName>
        <fullName evidence="2">Uncharacterized protein</fullName>
    </submittedName>
</protein>
<evidence type="ECO:0000313" key="2">
    <source>
        <dbReference type="EMBL" id="CUN80523.1"/>
    </source>
</evidence>
<dbReference type="EMBL" id="CYZA01000006">
    <property type="protein sequence ID" value="CUN80523.1"/>
    <property type="molecule type" value="Genomic_DNA"/>
</dbReference>
<evidence type="ECO:0000256" key="1">
    <source>
        <dbReference type="SAM" id="MobiDB-lite"/>
    </source>
</evidence>
<gene>
    <name evidence="2" type="ORF">ERS852395_01365</name>
</gene>
<dbReference type="Proteomes" id="UP000095447">
    <property type="component" value="Unassembled WGS sequence"/>
</dbReference>
<organism evidence="2 3">
    <name type="scientific">Blautia obeum</name>
    <dbReference type="NCBI Taxonomy" id="40520"/>
    <lineage>
        <taxon>Bacteria</taxon>
        <taxon>Bacillati</taxon>
        <taxon>Bacillota</taxon>
        <taxon>Clostridia</taxon>
        <taxon>Lachnospirales</taxon>
        <taxon>Lachnospiraceae</taxon>
        <taxon>Blautia</taxon>
    </lineage>
</organism>
<name>A0A173ZXE4_9FIRM</name>